<keyword evidence="3" id="KW-0325">Glycoprotein</keyword>
<dbReference type="InterPro" id="IPR013519">
    <property type="entry name" value="Int_alpha_beta-p"/>
</dbReference>
<keyword evidence="2" id="KW-0677">Repeat</keyword>
<dbReference type="InterPro" id="IPR011043">
    <property type="entry name" value="Gal_Oxase/kelch_b-propeller"/>
</dbReference>
<sequence>MRILMAACLLTALAAPAWAASVTFLGKFTASDGSGGDNFGYAVALSGTTALIGAQGDDDNGSGSGAAYLIDTVTLAETKLTPSDGSIGDNFGASVALSGSTALIGARYDDDNGASSGSAYLFDTGTLAETKLTASDGAMFDEFGYAVALSGSTALIGARHDGDNGFYSGSAYLFDTGTLAETKLTPSDGAMFDEFGSTVAIDGSTALVGAARDGDNGASSGSAYLFDTGTLAETKLTPGDGEASAQFGFSVALEGTTALVGAQFDDGNGSAYLLDTGTLAETKLTAGEAPENDRFGYAVALDGTTALVGAWGDDANGDDSGAAFLFNTTDGMLIAKLLAPDGVESDNFGLSVAVSGNLVLVGAPYADIGDNPGQGAAYLFRIEADGEVPLPAPAWLLLTGLGSLALLRRRR</sequence>
<proteinExistence type="predicted"/>
<evidence type="ECO:0000256" key="1">
    <source>
        <dbReference type="ARBA" id="ARBA00022729"/>
    </source>
</evidence>
<feature type="chain" id="PRO_5045827925" description="PEP-CTERM sorting domain-containing protein" evidence="4">
    <location>
        <begin position="20"/>
        <end position="411"/>
    </location>
</feature>
<reference evidence="5 6" key="1">
    <citation type="submission" date="2023-04" db="EMBL/GenBank/DDBJ databases">
        <title>Marinoamorphus aggregata gen. nov., sp. Nov., isolate from tissue of brittle star Ophioplocus japonicus.</title>
        <authorList>
            <person name="Kawano K."/>
            <person name="Sawayama S."/>
            <person name="Nakagawa S."/>
        </authorList>
    </citation>
    <scope>NUCLEOTIDE SEQUENCE [LARGE SCALE GENOMIC DNA]</scope>
    <source>
        <strain evidence="5 6">NKW23</strain>
    </source>
</reference>
<dbReference type="InterPro" id="IPR028994">
    <property type="entry name" value="Integrin_alpha_N"/>
</dbReference>
<comment type="caution">
    <text evidence="5">The sequence shown here is derived from an EMBL/GenBank/DDBJ whole genome shotgun (WGS) entry which is preliminary data.</text>
</comment>
<dbReference type="SUPFAM" id="SSF50965">
    <property type="entry name" value="Galactose oxidase, central domain"/>
    <property type="match status" value="1"/>
</dbReference>
<evidence type="ECO:0000256" key="3">
    <source>
        <dbReference type="ARBA" id="ARBA00023180"/>
    </source>
</evidence>
<protein>
    <recommendedName>
        <fullName evidence="7">PEP-CTERM sorting domain-containing protein</fullName>
    </recommendedName>
</protein>
<dbReference type="InterPro" id="IPR013517">
    <property type="entry name" value="FG-GAP"/>
</dbReference>
<accession>A0ABQ6LCD8</accession>
<keyword evidence="6" id="KW-1185">Reference proteome</keyword>
<dbReference type="PANTHER" id="PTHR36220">
    <property type="entry name" value="UNNAMED PRODUCT"/>
    <property type="match status" value="1"/>
</dbReference>
<name>A0ABQ6LCD8_9RHOB</name>
<dbReference type="Pfam" id="PF14312">
    <property type="entry name" value="FG-GAP_2"/>
    <property type="match status" value="7"/>
</dbReference>
<dbReference type="PANTHER" id="PTHR36220:SF1">
    <property type="entry name" value="GAMMA TUBULIN COMPLEX COMPONENT C-TERMINAL DOMAIN-CONTAINING PROTEIN"/>
    <property type="match status" value="1"/>
</dbReference>
<organism evidence="5 6">
    <name type="scientific">Paralimibaculum aggregatum</name>
    <dbReference type="NCBI Taxonomy" id="3036245"/>
    <lineage>
        <taxon>Bacteria</taxon>
        <taxon>Pseudomonadati</taxon>
        <taxon>Pseudomonadota</taxon>
        <taxon>Alphaproteobacteria</taxon>
        <taxon>Rhodobacterales</taxon>
        <taxon>Paracoccaceae</taxon>
        <taxon>Paralimibaculum</taxon>
    </lineage>
</organism>
<evidence type="ECO:0000313" key="6">
    <source>
        <dbReference type="Proteomes" id="UP001239909"/>
    </source>
</evidence>
<dbReference type="EMBL" id="BSYI01000002">
    <property type="protein sequence ID" value="GMG81045.1"/>
    <property type="molecule type" value="Genomic_DNA"/>
</dbReference>
<evidence type="ECO:0008006" key="7">
    <source>
        <dbReference type="Google" id="ProtNLM"/>
    </source>
</evidence>
<gene>
    <name evidence="5" type="ORF">LNKW23_02570</name>
</gene>
<evidence type="ECO:0000256" key="4">
    <source>
        <dbReference type="SAM" id="SignalP"/>
    </source>
</evidence>
<feature type="signal peptide" evidence="4">
    <location>
        <begin position="1"/>
        <end position="19"/>
    </location>
</feature>
<dbReference type="PROSITE" id="PS51470">
    <property type="entry name" value="FG_GAP"/>
    <property type="match status" value="1"/>
</dbReference>
<dbReference type="Gene3D" id="2.130.10.130">
    <property type="entry name" value="Integrin alpha, N-terminal"/>
    <property type="match status" value="2"/>
</dbReference>
<dbReference type="InterPro" id="IPR022472">
    <property type="entry name" value="VPLPA-CTERM"/>
</dbReference>
<evidence type="ECO:0000256" key="2">
    <source>
        <dbReference type="ARBA" id="ARBA00022737"/>
    </source>
</evidence>
<dbReference type="NCBIfam" id="TIGR03370">
    <property type="entry name" value="VPLPA-CTERM"/>
    <property type="match status" value="1"/>
</dbReference>
<evidence type="ECO:0000313" key="5">
    <source>
        <dbReference type="EMBL" id="GMG81045.1"/>
    </source>
</evidence>
<keyword evidence="1 4" id="KW-0732">Signal</keyword>
<dbReference type="Proteomes" id="UP001239909">
    <property type="component" value="Unassembled WGS sequence"/>
</dbReference>